<dbReference type="InterPro" id="IPR008862">
    <property type="entry name" value="Tcp11"/>
</dbReference>
<organism evidence="2 3">
    <name type="scientific">Trichogramma kaykai</name>
    <dbReference type="NCBI Taxonomy" id="54128"/>
    <lineage>
        <taxon>Eukaryota</taxon>
        <taxon>Metazoa</taxon>
        <taxon>Ecdysozoa</taxon>
        <taxon>Arthropoda</taxon>
        <taxon>Hexapoda</taxon>
        <taxon>Insecta</taxon>
        <taxon>Pterygota</taxon>
        <taxon>Neoptera</taxon>
        <taxon>Endopterygota</taxon>
        <taxon>Hymenoptera</taxon>
        <taxon>Apocrita</taxon>
        <taxon>Proctotrupomorpha</taxon>
        <taxon>Chalcidoidea</taxon>
        <taxon>Trichogrammatidae</taxon>
        <taxon>Trichogramma</taxon>
    </lineage>
</organism>
<evidence type="ECO:0000256" key="1">
    <source>
        <dbReference type="ARBA" id="ARBA00010954"/>
    </source>
</evidence>
<accession>A0ABD2WLZ6</accession>
<name>A0ABD2WLZ6_9HYME</name>
<dbReference type="Proteomes" id="UP001627154">
    <property type="component" value="Unassembled WGS sequence"/>
</dbReference>
<comment type="caution">
    <text evidence="2">The sequence shown here is derived from an EMBL/GenBank/DDBJ whole genome shotgun (WGS) entry which is preliminary data.</text>
</comment>
<keyword evidence="3" id="KW-1185">Reference proteome</keyword>
<dbReference type="AlphaFoldDB" id="A0ABD2WLZ6"/>
<evidence type="ECO:0008006" key="4">
    <source>
        <dbReference type="Google" id="ProtNLM"/>
    </source>
</evidence>
<dbReference type="PANTHER" id="PTHR12832:SF11">
    <property type="entry name" value="LD23868P"/>
    <property type="match status" value="1"/>
</dbReference>
<gene>
    <name evidence="2" type="ORF">TKK_012025</name>
</gene>
<dbReference type="EMBL" id="JBJJXI010000096">
    <property type="protein sequence ID" value="KAL3393779.1"/>
    <property type="molecule type" value="Genomic_DNA"/>
</dbReference>
<evidence type="ECO:0000313" key="2">
    <source>
        <dbReference type="EMBL" id="KAL3393779.1"/>
    </source>
</evidence>
<comment type="similarity">
    <text evidence="1">Belongs to the TCP11 family.</text>
</comment>
<evidence type="ECO:0000313" key="3">
    <source>
        <dbReference type="Proteomes" id="UP001627154"/>
    </source>
</evidence>
<protein>
    <recommendedName>
        <fullName evidence="4">T-complex protein 11-like protein 1</fullName>
    </recommendedName>
</protein>
<proteinExistence type="inferred from homology"/>
<dbReference type="Pfam" id="PF05794">
    <property type="entry name" value="Tcp11"/>
    <property type="match status" value="1"/>
</dbReference>
<reference evidence="2 3" key="1">
    <citation type="journal article" date="2024" name="bioRxiv">
        <title>A reference genome for Trichogramma kaykai: A tiny desert-dwelling parasitoid wasp with competing sex-ratio distorters.</title>
        <authorList>
            <person name="Culotta J."/>
            <person name="Lindsey A.R."/>
        </authorList>
    </citation>
    <scope>NUCLEOTIDE SEQUENCE [LARGE SCALE GENOMIC DNA]</scope>
    <source>
        <strain evidence="2 3">KSX58</strain>
    </source>
</reference>
<dbReference type="PANTHER" id="PTHR12832">
    <property type="entry name" value="TESTIS-SPECIFIC PROTEIN PBS13 T-COMPLEX 11"/>
    <property type="match status" value="1"/>
</dbReference>
<sequence>MPETLFIFNYCHIMPNSQKVTKNDSDNDQNILEASGSISNSIPTNRIGNSDDSLEKVKDFMLDGWVAAASPPKFVSLEEIMKAAKGMQNMALAHEIAVDGNFKIDKLDPDGNPLRKKLKEMVHKAFWDILSEELSQNPPVYDQALRLLSEIKESLDELLLPHNAKTKEAVNQVLDIELIKQQAEKGVLDFSHYAQYVINLMAKICAPVRDEKIEELKKCTDVIETFKGIMELIQLMKLDLANFTISMIRPNIIASSIEYEKKKFAEFLKIQADGLHYTRIWLLNHLSQEIINSASSDLNSIKQMTHSILANAYLDLLEFDSSPNAETLMLDQGRLLDLRNKTCRLVAEGSILILLKPLQVHLTDQQITEMREHITILLNSVTSNKDLETVMKDIIVQVEADLVKSQVDMVNNKITFEYIKNQLLDLHKSDNRIRQLVASRTRQFLYNVITSQSSAPQQIPPGLSCLREGLTKIAAQLAILFAHNRSVFGDYYTEIVAAAVNEKNLTANHN</sequence>